<organism evidence="1 2">
    <name type="scientific">Gymnopilus junonius</name>
    <name type="common">Spectacular rustgill mushroom</name>
    <name type="synonym">Gymnopilus spectabilis subsp. junonius</name>
    <dbReference type="NCBI Taxonomy" id="109634"/>
    <lineage>
        <taxon>Eukaryota</taxon>
        <taxon>Fungi</taxon>
        <taxon>Dikarya</taxon>
        <taxon>Basidiomycota</taxon>
        <taxon>Agaricomycotina</taxon>
        <taxon>Agaricomycetes</taxon>
        <taxon>Agaricomycetidae</taxon>
        <taxon>Agaricales</taxon>
        <taxon>Agaricineae</taxon>
        <taxon>Hymenogastraceae</taxon>
        <taxon>Gymnopilus</taxon>
    </lineage>
</organism>
<protein>
    <submittedName>
        <fullName evidence="1">Uncharacterized protein</fullName>
    </submittedName>
</protein>
<name>A0A9P5NHL7_GYMJU</name>
<keyword evidence="2" id="KW-1185">Reference proteome</keyword>
<dbReference type="Proteomes" id="UP000724874">
    <property type="component" value="Unassembled WGS sequence"/>
</dbReference>
<dbReference type="EMBL" id="JADNYJ010000069">
    <property type="protein sequence ID" value="KAF8892352.1"/>
    <property type="molecule type" value="Genomic_DNA"/>
</dbReference>
<sequence length="405" mass="46228">MPADIPLEVMELIVDEVASRNDKETLRNVALSSRHFVDRCQQKLFHTIDLGDRCISGEEYYRRFFYTMYRQPLLRPYVRDLRLVDTYVWDKNGDAAWIATEDSICDLLDILPNIHAFSLTFNIGQPSWTSFTPHLRHSFMQVAQRPRLLSYSLKQIRDFPPTLLVALATIKRLELHDIKVQNLHLTSSLGIILNLPSIPTPKLESLVLKAPSKNTVHALRTLLSAYSGSTLRTLKLGLVDEKDQELLSEIWGLMHWASKTLAHLEWRPGIRPKIPAMRPPPPINISIFPRLSSLHFLVNFHSESQPVFSALLDLLSEVSSGYHFQELVIECMFLKTVELVACSSDWSALDTMLLKSEFSGLKAVVFCARLRSAQFLKDSAKTILMEQLPLVRSRGAVIAFDWDFS</sequence>
<evidence type="ECO:0000313" key="1">
    <source>
        <dbReference type="EMBL" id="KAF8892352.1"/>
    </source>
</evidence>
<evidence type="ECO:0000313" key="2">
    <source>
        <dbReference type="Proteomes" id="UP000724874"/>
    </source>
</evidence>
<dbReference type="AlphaFoldDB" id="A0A9P5NHL7"/>
<accession>A0A9P5NHL7</accession>
<comment type="caution">
    <text evidence="1">The sequence shown here is derived from an EMBL/GenBank/DDBJ whole genome shotgun (WGS) entry which is preliminary data.</text>
</comment>
<dbReference type="OrthoDB" id="3022813at2759"/>
<proteinExistence type="predicted"/>
<gene>
    <name evidence="1" type="ORF">CPB84DRAFT_1340448</name>
</gene>
<reference evidence="1" key="1">
    <citation type="submission" date="2020-11" db="EMBL/GenBank/DDBJ databases">
        <authorList>
            <consortium name="DOE Joint Genome Institute"/>
            <person name="Ahrendt S."/>
            <person name="Riley R."/>
            <person name="Andreopoulos W."/>
            <person name="LaButti K."/>
            <person name="Pangilinan J."/>
            <person name="Ruiz-duenas F.J."/>
            <person name="Barrasa J.M."/>
            <person name="Sanchez-Garcia M."/>
            <person name="Camarero S."/>
            <person name="Miyauchi S."/>
            <person name="Serrano A."/>
            <person name="Linde D."/>
            <person name="Babiker R."/>
            <person name="Drula E."/>
            <person name="Ayuso-Fernandez I."/>
            <person name="Pacheco R."/>
            <person name="Padilla G."/>
            <person name="Ferreira P."/>
            <person name="Barriuso J."/>
            <person name="Kellner H."/>
            <person name="Castanera R."/>
            <person name="Alfaro M."/>
            <person name="Ramirez L."/>
            <person name="Pisabarro A.G."/>
            <person name="Kuo A."/>
            <person name="Tritt A."/>
            <person name="Lipzen A."/>
            <person name="He G."/>
            <person name="Yan M."/>
            <person name="Ng V."/>
            <person name="Cullen D."/>
            <person name="Martin F."/>
            <person name="Rosso M.-N."/>
            <person name="Henrissat B."/>
            <person name="Hibbett D."/>
            <person name="Martinez A.T."/>
            <person name="Grigoriev I.V."/>
        </authorList>
    </citation>
    <scope>NUCLEOTIDE SEQUENCE</scope>
    <source>
        <strain evidence="1">AH 44721</strain>
    </source>
</reference>